<dbReference type="AlphaFoldDB" id="W1P2Q7"/>
<evidence type="ECO:0000256" key="4">
    <source>
        <dbReference type="ARBA" id="ARBA00023242"/>
    </source>
</evidence>
<dbReference type="InterPro" id="IPR017884">
    <property type="entry name" value="SANT_dom"/>
</dbReference>
<dbReference type="PANTHER" id="PTHR43952">
    <property type="entry name" value="MYB FAMILY TRANSCRIPTION FACTOR-RELATED"/>
    <property type="match status" value="1"/>
</dbReference>
<dbReference type="SMART" id="SM00717">
    <property type="entry name" value="SANT"/>
    <property type="match status" value="1"/>
</dbReference>
<sequence length="107" mass="12286">MGSRSSSSSSPWTQRQNKEFERALAIFDKDTPERWDNVASMVGGGKSAEEVKRHYQILLEDLKCIESGHIPFPNYRQPPRNNMDTPHHQHQQQQHFTNGKSSSAYTT</sequence>
<dbReference type="Gramene" id="ERN01939">
    <property type="protein sequence ID" value="ERN01939"/>
    <property type="gene ID" value="AMTR_s00045p00040070"/>
</dbReference>
<feature type="domain" description="SANT" evidence="7">
    <location>
        <begin position="7"/>
        <end position="55"/>
    </location>
</feature>
<dbReference type="KEGG" id="atr:18430037"/>
<feature type="region of interest" description="Disordered" evidence="5">
    <location>
        <begin position="69"/>
        <end position="107"/>
    </location>
</feature>
<keyword evidence="2" id="KW-0805">Transcription regulation</keyword>
<dbReference type="InterPro" id="IPR001005">
    <property type="entry name" value="SANT/Myb"/>
</dbReference>
<dbReference type="OrthoDB" id="118550at2759"/>
<dbReference type="Gene3D" id="1.10.10.60">
    <property type="entry name" value="Homeodomain-like"/>
    <property type="match status" value="1"/>
</dbReference>
<dbReference type="PROSITE" id="PS50090">
    <property type="entry name" value="MYB_LIKE"/>
    <property type="match status" value="1"/>
</dbReference>
<dbReference type="OMA" id="CIESGHI"/>
<dbReference type="HOGENOM" id="CLU_137624_0_1_1"/>
<feature type="domain" description="Myb-like" evidence="6">
    <location>
        <begin position="4"/>
        <end position="59"/>
    </location>
</feature>
<dbReference type="STRING" id="13333.W1P2Q7"/>
<dbReference type="FunFam" id="1.10.10.60:FF:000154">
    <property type="entry name" value="Transcription factor SRM1"/>
    <property type="match status" value="1"/>
</dbReference>
<dbReference type="Pfam" id="PF23082">
    <property type="entry name" value="Myb_DNA-binding_2"/>
    <property type="match status" value="1"/>
</dbReference>
<evidence type="ECO:0000256" key="3">
    <source>
        <dbReference type="ARBA" id="ARBA00023163"/>
    </source>
</evidence>
<protein>
    <submittedName>
        <fullName evidence="8">Uncharacterized protein</fullName>
    </submittedName>
</protein>
<proteinExistence type="predicted"/>
<dbReference type="InterPro" id="IPR009057">
    <property type="entry name" value="Homeodomain-like_sf"/>
</dbReference>
<keyword evidence="4" id="KW-0539">Nucleus</keyword>
<comment type="subcellular location">
    <subcellularLocation>
        <location evidence="1">Nucleus</location>
    </subcellularLocation>
</comment>
<evidence type="ECO:0000313" key="9">
    <source>
        <dbReference type="Proteomes" id="UP000017836"/>
    </source>
</evidence>
<accession>W1P2Q7</accession>
<feature type="compositionally biased region" description="Polar residues" evidence="5">
    <location>
        <begin position="96"/>
        <end position="107"/>
    </location>
</feature>
<dbReference type="CDD" id="cd00167">
    <property type="entry name" value="SANT"/>
    <property type="match status" value="1"/>
</dbReference>
<reference evidence="9" key="1">
    <citation type="journal article" date="2013" name="Science">
        <title>The Amborella genome and the evolution of flowering plants.</title>
        <authorList>
            <consortium name="Amborella Genome Project"/>
        </authorList>
    </citation>
    <scope>NUCLEOTIDE SEQUENCE [LARGE SCALE GENOMIC DNA]</scope>
</reference>
<keyword evidence="3" id="KW-0804">Transcription</keyword>
<evidence type="ECO:0000313" key="8">
    <source>
        <dbReference type="EMBL" id="ERN01939.1"/>
    </source>
</evidence>
<evidence type="ECO:0000256" key="5">
    <source>
        <dbReference type="SAM" id="MobiDB-lite"/>
    </source>
</evidence>
<dbReference type="SUPFAM" id="SSF46689">
    <property type="entry name" value="Homeodomain-like"/>
    <property type="match status" value="1"/>
</dbReference>
<evidence type="ECO:0000256" key="1">
    <source>
        <dbReference type="ARBA" id="ARBA00004123"/>
    </source>
</evidence>
<keyword evidence="9" id="KW-1185">Reference proteome</keyword>
<dbReference type="eggNOG" id="KOG0724">
    <property type="taxonomic scope" value="Eukaryota"/>
</dbReference>
<dbReference type="Proteomes" id="UP000017836">
    <property type="component" value="Unassembled WGS sequence"/>
</dbReference>
<dbReference type="GO" id="GO:0005634">
    <property type="term" value="C:nucleus"/>
    <property type="evidence" value="ECO:0007669"/>
    <property type="project" value="UniProtKB-SubCell"/>
</dbReference>
<dbReference type="PANTHER" id="PTHR43952:SF75">
    <property type="entry name" value="PROTEIN RADIALIS-LIKE 6"/>
    <property type="match status" value="1"/>
</dbReference>
<gene>
    <name evidence="8" type="ORF">AMTR_s00045p00040070</name>
</gene>
<evidence type="ECO:0000256" key="2">
    <source>
        <dbReference type="ARBA" id="ARBA00023015"/>
    </source>
</evidence>
<dbReference type="GO" id="GO:0003700">
    <property type="term" value="F:DNA-binding transcription factor activity"/>
    <property type="evidence" value="ECO:0007669"/>
    <property type="project" value="InterPro"/>
</dbReference>
<name>W1P2Q7_AMBTC</name>
<dbReference type="PROSITE" id="PS51293">
    <property type="entry name" value="SANT"/>
    <property type="match status" value="1"/>
</dbReference>
<dbReference type="EMBL" id="KI394661">
    <property type="protein sequence ID" value="ERN01939.1"/>
    <property type="molecule type" value="Genomic_DNA"/>
</dbReference>
<evidence type="ECO:0000259" key="6">
    <source>
        <dbReference type="PROSITE" id="PS50090"/>
    </source>
</evidence>
<dbReference type="InterPro" id="IPR044636">
    <property type="entry name" value="RADIALIS-like"/>
</dbReference>
<evidence type="ECO:0000259" key="7">
    <source>
        <dbReference type="PROSITE" id="PS51293"/>
    </source>
</evidence>
<organism evidence="8 9">
    <name type="scientific">Amborella trichopoda</name>
    <dbReference type="NCBI Taxonomy" id="13333"/>
    <lineage>
        <taxon>Eukaryota</taxon>
        <taxon>Viridiplantae</taxon>
        <taxon>Streptophyta</taxon>
        <taxon>Embryophyta</taxon>
        <taxon>Tracheophyta</taxon>
        <taxon>Spermatophyta</taxon>
        <taxon>Magnoliopsida</taxon>
        <taxon>Amborellales</taxon>
        <taxon>Amborellaceae</taxon>
        <taxon>Amborella</taxon>
    </lineage>
</organism>